<evidence type="ECO:0000256" key="2">
    <source>
        <dbReference type="SAM" id="Phobius"/>
    </source>
</evidence>
<organism evidence="3 4">
    <name type="scientific">Actinorugispora endophytica</name>
    <dbReference type="NCBI Taxonomy" id="1605990"/>
    <lineage>
        <taxon>Bacteria</taxon>
        <taxon>Bacillati</taxon>
        <taxon>Actinomycetota</taxon>
        <taxon>Actinomycetes</taxon>
        <taxon>Streptosporangiales</taxon>
        <taxon>Nocardiopsidaceae</taxon>
        <taxon>Actinorugispora</taxon>
    </lineage>
</organism>
<name>A0A4R6UUM8_9ACTN</name>
<evidence type="ECO:0000256" key="1">
    <source>
        <dbReference type="SAM" id="MobiDB-lite"/>
    </source>
</evidence>
<keyword evidence="2" id="KW-0472">Membrane</keyword>
<accession>A0A4R6UUM8</accession>
<comment type="caution">
    <text evidence="3">The sequence shown here is derived from an EMBL/GenBank/DDBJ whole genome shotgun (WGS) entry which is preliminary data.</text>
</comment>
<keyword evidence="2" id="KW-0812">Transmembrane</keyword>
<evidence type="ECO:0000313" key="4">
    <source>
        <dbReference type="Proteomes" id="UP000295281"/>
    </source>
</evidence>
<proteinExistence type="predicted"/>
<keyword evidence="2" id="KW-1133">Transmembrane helix</keyword>
<evidence type="ECO:0000313" key="3">
    <source>
        <dbReference type="EMBL" id="TDQ49966.1"/>
    </source>
</evidence>
<feature type="transmembrane region" description="Helical" evidence="2">
    <location>
        <begin position="20"/>
        <end position="41"/>
    </location>
</feature>
<dbReference type="RefSeq" id="WP_208113203.1">
    <property type="nucleotide sequence ID" value="NZ_SNYN01000014.1"/>
</dbReference>
<feature type="region of interest" description="Disordered" evidence="1">
    <location>
        <begin position="70"/>
        <end position="92"/>
    </location>
</feature>
<dbReference type="AlphaFoldDB" id="A0A4R6UUM8"/>
<feature type="compositionally biased region" description="Basic residues" evidence="1">
    <location>
        <begin position="70"/>
        <end position="84"/>
    </location>
</feature>
<gene>
    <name evidence="3" type="ORF">EV190_11410</name>
</gene>
<reference evidence="3 4" key="1">
    <citation type="submission" date="2019-03" db="EMBL/GenBank/DDBJ databases">
        <title>Genomic Encyclopedia of Type Strains, Phase IV (KMG-IV): sequencing the most valuable type-strain genomes for metagenomic binning, comparative biology and taxonomic classification.</title>
        <authorList>
            <person name="Goeker M."/>
        </authorList>
    </citation>
    <scope>NUCLEOTIDE SEQUENCE [LARGE SCALE GENOMIC DNA]</scope>
    <source>
        <strain evidence="3 4">DSM 46770</strain>
    </source>
</reference>
<feature type="transmembrane region" description="Helical" evidence="2">
    <location>
        <begin position="47"/>
        <end position="68"/>
    </location>
</feature>
<dbReference type="EMBL" id="SNYN01000014">
    <property type="protein sequence ID" value="TDQ49966.1"/>
    <property type="molecule type" value="Genomic_DNA"/>
</dbReference>
<sequence length="92" mass="9902">MKRRNPSRPPRRKRSLGPLLRLALPVVATALTLGSLLVNTMTGGTTASWVLTGVSAVVCAGAWWLHHLHHAASRSRRKGHRRAGGAHDAEPS</sequence>
<keyword evidence="4" id="KW-1185">Reference proteome</keyword>
<protein>
    <submittedName>
        <fullName evidence="3">Uncharacterized protein</fullName>
    </submittedName>
</protein>
<dbReference type="Proteomes" id="UP000295281">
    <property type="component" value="Unassembled WGS sequence"/>
</dbReference>